<name>A0ABS1L2F1_9BACT</name>
<evidence type="ECO:0000313" key="2">
    <source>
        <dbReference type="Proteomes" id="UP000613030"/>
    </source>
</evidence>
<evidence type="ECO:0008006" key="3">
    <source>
        <dbReference type="Google" id="ProtNLM"/>
    </source>
</evidence>
<comment type="caution">
    <text evidence="1">The sequence shown here is derived from an EMBL/GenBank/DDBJ whole genome shotgun (WGS) entry which is preliminary data.</text>
</comment>
<evidence type="ECO:0000313" key="1">
    <source>
        <dbReference type="EMBL" id="MBL0745893.1"/>
    </source>
</evidence>
<dbReference type="EMBL" id="JAERRB010000021">
    <property type="protein sequence ID" value="MBL0745893.1"/>
    <property type="molecule type" value="Genomic_DNA"/>
</dbReference>
<protein>
    <recommendedName>
        <fullName evidence="3">Bacterial sugar transferase domain-containing protein</fullName>
    </recommendedName>
</protein>
<proteinExistence type="predicted"/>
<organism evidence="1 2">
    <name type="scientific">Chryseolinea lacunae</name>
    <dbReference type="NCBI Taxonomy" id="2801331"/>
    <lineage>
        <taxon>Bacteria</taxon>
        <taxon>Pseudomonadati</taxon>
        <taxon>Bacteroidota</taxon>
        <taxon>Cytophagia</taxon>
        <taxon>Cytophagales</taxon>
        <taxon>Fulvivirgaceae</taxon>
        <taxon>Chryseolinea</taxon>
    </lineage>
</organism>
<keyword evidence="2" id="KW-1185">Reference proteome</keyword>
<accession>A0ABS1L2F1</accession>
<dbReference type="RefSeq" id="WP_202016589.1">
    <property type="nucleotide sequence ID" value="NZ_JAERRB010000021.1"/>
</dbReference>
<dbReference type="Proteomes" id="UP000613030">
    <property type="component" value="Unassembled WGS sequence"/>
</dbReference>
<gene>
    <name evidence="1" type="ORF">JI741_31955</name>
</gene>
<reference evidence="1 2" key="1">
    <citation type="submission" date="2021-01" db="EMBL/GenBank/DDBJ databases">
        <title>Chryseolinea sp. Jin1 Genome sequencing and assembly.</title>
        <authorList>
            <person name="Kim I."/>
        </authorList>
    </citation>
    <scope>NUCLEOTIDE SEQUENCE [LARGE SCALE GENOMIC DNA]</scope>
    <source>
        <strain evidence="1 2">Jin1</strain>
    </source>
</reference>
<sequence length="99" mass="11535">MFEFIAEIAAEMVVEVIFRIPIVLYRWITGKDGERINGYKTDRKRFIQFGIMKKRILVEERDFALVKSKISEALGELSESLPIDDFQFERGCKVNCVKA</sequence>